<reference evidence="2 3" key="1">
    <citation type="submission" date="2016-10" db="EMBL/GenBank/DDBJ databases">
        <authorList>
            <person name="de Groot N.N."/>
        </authorList>
    </citation>
    <scope>NUCLEOTIDE SEQUENCE [LARGE SCALE GENOMIC DNA]</scope>
    <source>
        <strain evidence="2 3">CGMCC 4.2023</strain>
    </source>
</reference>
<accession>A0A1H6C4V6</accession>
<name>A0A1H6C4V6_9ACTN</name>
<dbReference type="PANTHER" id="PTHR11102">
    <property type="entry name" value="SEL-1-LIKE PROTEIN"/>
    <property type="match status" value="1"/>
</dbReference>
<sequence length="813" mass="87012">MGWERWKSSWAVVGLVSATAVLTAVPEVVRAVHLPGLRWIAPVVLAGAAAALAGVKPLYKTFSDSAADRTKMRLDRDARAAQARGQLPLRDGRIPLVNEVDPALLDIHPSIPLPVDAPQDLQPDLPEYVTRDIDADLRTFLRARSSKGGFVLLVGAAAAGKTRTAYEALLRELPHWHMMLPTSGGDITAWSEGRNRGRTVIWLNEIQDFLTGPSPLHAGTVRRLLADDTRPVILVGTIWPDRYHQLRAPSSVPSPPTAAVAHPAGAAGAPPDGAGSGGSPAEQPAGAPNRNDRDVLEQARVFSLVDFTEPEWERARELAGHDPRLAHASAHGVTGLGLTQILSAAPELILRWEQADNPYGKAVLTAAVTARRCGHPPTIPAPVLRALAGAFLTGRQRADASPEWFEEGVLWACQAVHHTDRISPLFPHAAIPGRTNGHRVTDILTNHTGPTSPAPATGDVRDAVWTALIETADAQACFGIGRAAHVADRRAHARDAWRRSADGGNTRAMGLLGVLAAEDGDHEAARSWYDQAAQGGDTAAMTNIGVLLHDQGDTAGAHDCYTRAAGAGNTHAMLNLGVLAEETGDRDSARTWYARAAGDGNTSAMVNLGVLLHDQGDIEGARDWYTRADDAGNVTAMVNLGTLLYRQGHVSDAYTRWSRAAEEGNTAAMVNLGYLLYNQTRLEARRLWERAAAAGNADAMLNLGVLLYDQSRIARVARDRLDIEDRSLSPRAEPPEETGEAAETSEAEESEETVAILSWWTHAADAGNTIAMFNLGNLLYDQGKVADARAWWTRAALAGNARAADALDRTSGD</sequence>
<protein>
    <recommendedName>
        <fullName evidence="4">TPR repeat</fullName>
    </recommendedName>
</protein>
<dbReference type="SUPFAM" id="SSF81901">
    <property type="entry name" value="HCP-like"/>
    <property type="match status" value="2"/>
</dbReference>
<evidence type="ECO:0000313" key="3">
    <source>
        <dbReference type="Proteomes" id="UP000236754"/>
    </source>
</evidence>
<dbReference type="InterPro" id="IPR011990">
    <property type="entry name" value="TPR-like_helical_dom_sf"/>
</dbReference>
<evidence type="ECO:0008006" key="4">
    <source>
        <dbReference type="Google" id="ProtNLM"/>
    </source>
</evidence>
<dbReference type="InterPro" id="IPR006597">
    <property type="entry name" value="Sel1-like"/>
</dbReference>
<feature type="region of interest" description="Disordered" evidence="1">
    <location>
        <begin position="725"/>
        <end position="750"/>
    </location>
</feature>
<dbReference type="InterPro" id="IPR050767">
    <property type="entry name" value="Sel1_AlgK"/>
</dbReference>
<keyword evidence="3" id="KW-1185">Reference proteome</keyword>
<dbReference type="RefSeq" id="WP_146088298.1">
    <property type="nucleotide sequence ID" value="NZ_FNVU01000008.1"/>
</dbReference>
<dbReference type="OrthoDB" id="3964962at2"/>
<feature type="compositionally biased region" description="Low complexity" evidence="1">
    <location>
        <begin position="257"/>
        <end position="273"/>
    </location>
</feature>
<dbReference type="AlphaFoldDB" id="A0A1H6C4V6"/>
<organism evidence="2 3">
    <name type="scientific">Actinacidiphila yanglinensis</name>
    <dbReference type="NCBI Taxonomy" id="310779"/>
    <lineage>
        <taxon>Bacteria</taxon>
        <taxon>Bacillati</taxon>
        <taxon>Actinomycetota</taxon>
        <taxon>Actinomycetes</taxon>
        <taxon>Kitasatosporales</taxon>
        <taxon>Streptomycetaceae</taxon>
        <taxon>Actinacidiphila</taxon>
    </lineage>
</organism>
<evidence type="ECO:0000256" key="1">
    <source>
        <dbReference type="SAM" id="MobiDB-lite"/>
    </source>
</evidence>
<dbReference type="Gene3D" id="1.25.40.10">
    <property type="entry name" value="Tetratricopeptide repeat domain"/>
    <property type="match status" value="1"/>
</dbReference>
<proteinExistence type="predicted"/>
<dbReference type="EMBL" id="FNVU01000008">
    <property type="protein sequence ID" value="SEG68009.1"/>
    <property type="molecule type" value="Genomic_DNA"/>
</dbReference>
<dbReference type="PANTHER" id="PTHR11102:SF160">
    <property type="entry name" value="ERAD-ASSOCIATED E3 UBIQUITIN-PROTEIN LIGASE COMPONENT HRD3"/>
    <property type="match status" value="1"/>
</dbReference>
<evidence type="ECO:0000313" key="2">
    <source>
        <dbReference type="EMBL" id="SEG68009.1"/>
    </source>
</evidence>
<feature type="compositionally biased region" description="Acidic residues" evidence="1">
    <location>
        <begin position="735"/>
        <end position="750"/>
    </location>
</feature>
<dbReference type="SMART" id="SM00671">
    <property type="entry name" value="SEL1"/>
    <property type="match status" value="7"/>
</dbReference>
<gene>
    <name evidence="2" type="ORF">SAMN05216223_10851</name>
</gene>
<feature type="region of interest" description="Disordered" evidence="1">
    <location>
        <begin position="248"/>
        <end position="293"/>
    </location>
</feature>
<dbReference type="Pfam" id="PF13432">
    <property type="entry name" value="TPR_16"/>
    <property type="match status" value="2"/>
</dbReference>
<dbReference type="Proteomes" id="UP000236754">
    <property type="component" value="Unassembled WGS sequence"/>
</dbReference>